<dbReference type="Pfam" id="PF04539">
    <property type="entry name" value="Sigma70_r3"/>
    <property type="match status" value="1"/>
</dbReference>
<comment type="similarity">
    <text evidence="5">Belongs to the sigma-70 factor family.</text>
</comment>
<dbReference type="PANTHER" id="PTHR30603:SF47">
    <property type="entry name" value="RNA POLYMERASE SIGMA FACTOR SIGD, CHLOROPLASTIC"/>
    <property type="match status" value="1"/>
</dbReference>
<gene>
    <name evidence="8" type="ORF">VAMP_178845n475</name>
</gene>
<protein>
    <recommendedName>
        <fullName evidence="5">RNA polymerase sigma factor</fullName>
    </recommendedName>
</protein>
<keyword evidence="9" id="KW-1185">Reference proteome</keyword>
<evidence type="ECO:0000256" key="2">
    <source>
        <dbReference type="ARBA" id="ARBA00023082"/>
    </source>
</evidence>
<dbReference type="Proteomes" id="UP000680365">
    <property type="component" value="Unassembled WGS sequence"/>
</dbReference>
<dbReference type="PRINTS" id="PR00046">
    <property type="entry name" value="SIGMA70FCT"/>
</dbReference>
<dbReference type="InterPro" id="IPR050239">
    <property type="entry name" value="Sigma-70_RNA_pol_init_factors"/>
</dbReference>
<dbReference type="RefSeq" id="WP_213349979.1">
    <property type="nucleotide sequence ID" value="NZ_JAEDAM010000102.1"/>
</dbReference>
<dbReference type="InterPro" id="IPR014284">
    <property type="entry name" value="RNA_pol_sigma-70_dom"/>
</dbReference>
<dbReference type="SUPFAM" id="SSF88946">
    <property type="entry name" value="Sigma2 domain of RNA polymerase sigma factors"/>
    <property type="match status" value="1"/>
</dbReference>
<dbReference type="InterPro" id="IPR000943">
    <property type="entry name" value="RNA_pol_sigma70"/>
</dbReference>
<keyword evidence="4 5" id="KW-0804">Transcription</keyword>
<feature type="domain" description="RNA polymerase sigma-70" evidence="6">
    <location>
        <begin position="168"/>
        <end position="181"/>
    </location>
</feature>
<evidence type="ECO:0000256" key="5">
    <source>
        <dbReference type="RuleBase" id="RU362124"/>
    </source>
</evidence>
<dbReference type="InterPro" id="IPR013324">
    <property type="entry name" value="RNA_pol_sigma_r3/r4-like"/>
</dbReference>
<name>A0ABS5QN15_9BACT</name>
<dbReference type="SUPFAM" id="SSF88659">
    <property type="entry name" value="Sigma3 and sigma4 domains of RNA polymerase sigma factors"/>
    <property type="match status" value="2"/>
</dbReference>
<dbReference type="InterPro" id="IPR013325">
    <property type="entry name" value="RNA_pol_sigma_r2"/>
</dbReference>
<reference evidence="8 9" key="1">
    <citation type="journal article" date="2021" name="Nat. Commun.">
        <title>Reductive evolution and unique predatory mode in the CPR bacterium Vampirococcus lugosii.</title>
        <authorList>
            <person name="Moreira D."/>
            <person name="Zivanovic Y."/>
            <person name="Lopez-Archilla A.I."/>
            <person name="Iniesto M."/>
            <person name="Lopez-Garcia P."/>
        </authorList>
    </citation>
    <scope>NUCLEOTIDE SEQUENCE [LARGE SCALE GENOMIC DNA]</scope>
    <source>
        <strain evidence="8">Chiprana</strain>
    </source>
</reference>
<dbReference type="Pfam" id="PF04542">
    <property type="entry name" value="Sigma70_r2"/>
    <property type="match status" value="1"/>
</dbReference>
<dbReference type="InterPro" id="IPR007630">
    <property type="entry name" value="RNA_pol_sigma70_r4"/>
</dbReference>
<feature type="domain" description="RNA polymerase sigma-70" evidence="7">
    <location>
        <begin position="336"/>
        <end position="362"/>
    </location>
</feature>
<comment type="function">
    <text evidence="5">Sigma factors are initiation factors that promote the attachment of RNA polymerase to specific initiation sites and are then released.</text>
</comment>
<evidence type="ECO:0000256" key="4">
    <source>
        <dbReference type="ARBA" id="ARBA00023163"/>
    </source>
</evidence>
<sequence>MVKQRIWDKLKDDINELSQDLQNLLSKGLDKGYITEDEIISKLNNIDEQIEIVEKFYDIAEKMSIKIETIEEILEREAREVIQNRKLGKVSLYETQYHVNDHQYKDFIKLYFNDISKIPLLKAQEEKDLANAIKEGDGEAKKKLMESNLRLVISIAKRFLGSRMSFMDLIQEGNIGLIKAIEKFDPTKDFKFSTYATWWIKQSITKSIADITKNVRIPVHLIDEINAFNRASQELFQKYGREPNVKEISKFLGFPYKKVKKLEEVIFGNISLDAEVGDDGKNSIGDLIADEKTLTPDDFVEKQTISSNLDKILDMLDEREAKIIKMRYGIEGPRYTLEQVGAEFNVTRERVRQIEQKVLQKLKDHEGLQKLLGIQDYIERIKFIENDAGLKSGKYQI</sequence>
<organism evidence="8 9">
    <name type="scientific">Candidatus Vampirococcus lugosii</name>
    <dbReference type="NCBI Taxonomy" id="2789015"/>
    <lineage>
        <taxon>Bacteria</taxon>
        <taxon>Candidatus Absconditibacteriota</taxon>
        <taxon>Vampirococcus</taxon>
    </lineage>
</organism>
<keyword evidence="2 5" id="KW-0731">Sigma factor</keyword>
<dbReference type="PROSITE" id="PS00716">
    <property type="entry name" value="SIGMA70_2"/>
    <property type="match status" value="1"/>
</dbReference>
<evidence type="ECO:0000259" key="6">
    <source>
        <dbReference type="PROSITE" id="PS00715"/>
    </source>
</evidence>
<evidence type="ECO:0000259" key="7">
    <source>
        <dbReference type="PROSITE" id="PS00716"/>
    </source>
</evidence>
<dbReference type="InterPro" id="IPR036388">
    <property type="entry name" value="WH-like_DNA-bd_sf"/>
</dbReference>
<dbReference type="Gene3D" id="1.10.601.10">
    <property type="entry name" value="RNA Polymerase Primary Sigma Factor"/>
    <property type="match status" value="1"/>
</dbReference>
<accession>A0ABS5QN15</accession>
<keyword evidence="3 5" id="KW-0238">DNA-binding</keyword>
<dbReference type="Pfam" id="PF04545">
    <property type="entry name" value="Sigma70_r4"/>
    <property type="match status" value="1"/>
</dbReference>
<keyword evidence="1 5" id="KW-0805">Transcription regulation</keyword>
<dbReference type="NCBIfam" id="TIGR02937">
    <property type="entry name" value="sigma70-ECF"/>
    <property type="match status" value="1"/>
</dbReference>
<dbReference type="PROSITE" id="PS00715">
    <property type="entry name" value="SIGMA70_1"/>
    <property type="match status" value="1"/>
</dbReference>
<dbReference type="Pfam" id="PF00140">
    <property type="entry name" value="Sigma70_r1_2"/>
    <property type="match status" value="1"/>
</dbReference>
<evidence type="ECO:0000256" key="1">
    <source>
        <dbReference type="ARBA" id="ARBA00023015"/>
    </source>
</evidence>
<evidence type="ECO:0000256" key="3">
    <source>
        <dbReference type="ARBA" id="ARBA00023125"/>
    </source>
</evidence>
<dbReference type="InterPro" id="IPR009042">
    <property type="entry name" value="RNA_pol_sigma70_r1_2"/>
</dbReference>
<dbReference type="InterPro" id="IPR007624">
    <property type="entry name" value="RNA_pol_sigma70_r3"/>
</dbReference>
<comment type="caution">
    <text evidence="8">The sequence shown here is derived from an EMBL/GenBank/DDBJ whole genome shotgun (WGS) entry which is preliminary data.</text>
</comment>
<evidence type="ECO:0000313" key="8">
    <source>
        <dbReference type="EMBL" id="MBS8122557.1"/>
    </source>
</evidence>
<dbReference type="InterPro" id="IPR007627">
    <property type="entry name" value="RNA_pol_sigma70_r2"/>
</dbReference>
<proteinExistence type="inferred from homology"/>
<dbReference type="CDD" id="cd06171">
    <property type="entry name" value="Sigma70_r4"/>
    <property type="match status" value="1"/>
</dbReference>
<dbReference type="Gene3D" id="1.10.10.10">
    <property type="entry name" value="Winged helix-like DNA-binding domain superfamily/Winged helix DNA-binding domain"/>
    <property type="match status" value="2"/>
</dbReference>
<dbReference type="PANTHER" id="PTHR30603">
    <property type="entry name" value="RNA POLYMERASE SIGMA FACTOR RPO"/>
    <property type="match status" value="1"/>
</dbReference>
<dbReference type="EMBL" id="JAEDAM010000102">
    <property type="protein sequence ID" value="MBS8122557.1"/>
    <property type="molecule type" value="Genomic_DNA"/>
</dbReference>
<evidence type="ECO:0000313" key="9">
    <source>
        <dbReference type="Proteomes" id="UP000680365"/>
    </source>
</evidence>